<keyword evidence="2" id="KW-1185">Reference proteome</keyword>
<gene>
    <name evidence="1" type="ORF">Q7A36_32960</name>
</gene>
<name>A0ABT9EAF3_9PROT</name>
<evidence type="ECO:0000313" key="2">
    <source>
        <dbReference type="Proteomes" id="UP001243009"/>
    </source>
</evidence>
<protein>
    <recommendedName>
        <fullName evidence="3">Transposase</fullName>
    </recommendedName>
</protein>
<evidence type="ECO:0000313" key="1">
    <source>
        <dbReference type="EMBL" id="MDO9713186.1"/>
    </source>
</evidence>
<proteinExistence type="predicted"/>
<dbReference type="EMBL" id="JAUTWS010000075">
    <property type="protein sequence ID" value="MDO9713186.1"/>
    <property type="molecule type" value="Genomic_DNA"/>
</dbReference>
<dbReference type="Proteomes" id="UP001243009">
    <property type="component" value="Unassembled WGS sequence"/>
</dbReference>
<evidence type="ECO:0008006" key="3">
    <source>
        <dbReference type="Google" id="ProtNLM"/>
    </source>
</evidence>
<accession>A0ABT9EAF3</accession>
<dbReference type="RefSeq" id="WP_305108046.1">
    <property type="nucleotide sequence ID" value="NZ_JAUTWS010000075.1"/>
</dbReference>
<sequence>MDADGGVSSTREALAGVPTWAARRIAFALRSADLGEYVPVPADSGGSEVPKPGITEAQLQAAIAHGARIRRVLVVYRRPDQLADPRDKPFIPCVRFAGTREWCVLRTQRGKASRGFASFEAMLGYLADRGWRGRTWVLAVDDPLIARLPGITDL</sequence>
<organism evidence="1 2">
    <name type="scientific">Paracraurococcus lichenis</name>
    <dbReference type="NCBI Taxonomy" id="3064888"/>
    <lineage>
        <taxon>Bacteria</taxon>
        <taxon>Pseudomonadati</taxon>
        <taxon>Pseudomonadota</taxon>
        <taxon>Alphaproteobacteria</taxon>
        <taxon>Acetobacterales</taxon>
        <taxon>Roseomonadaceae</taxon>
        <taxon>Paracraurococcus</taxon>
    </lineage>
</organism>
<comment type="caution">
    <text evidence="1">The sequence shown here is derived from an EMBL/GenBank/DDBJ whole genome shotgun (WGS) entry which is preliminary data.</text>
</comment>
<reference evidence="1 2" key="1">
    <citation type="submission" date="2023-08" db="EMBL/GenBank/DDBJ databases">
        <title>The draft genome sequence of Paracraurococcus sp. LOR1-02.</title>
        <authorList>
            <person name="Kingkaew E."/>
            <person name="Tanasupawat S."/>
        </authorList>
    </citation>
    <scope>NUCLEOTIDE SEQUENCE [LARGE SCALE GENOMIC DNA]</scope>
    <source>
        <strain evidence="1 2">LOR1-02</strain>
    </source>
</reference>